<evidence type="ECO:0000256" key="1">
    <source>
        <dbReference type="SAM" id="Phobius"/>
    </source>
</evidence>
<accession>A0A2M6T024</accession>
<organism evidence="2 3">
    <name type="scientific">Candidatus Nealsonbacteria bacterium CG08_land_8_20_14_0_20_43_11</name>
    <dbReference type="NCBI Taxonomy" id="1974706"/>
    <lineage>
        <taxon>Bacteria</taxon>
        <taxon>Candidatus Nealsoniibacteriota</taxon>
    </lineage>
</organism>
<evidence type="ECO:0000313" key="2">
    <source>
        <dbReference type="EMBL" id="PIS38671.1"/>
    </source>
</evidence>
<protein>
    <submittedName>
        <fullName evidence="2">Uncharacterized protein</fullName>
    </submittedName>
</protein>
<reference evidence="3" key="1">
    <citation type="submission" date="2017-09" db="EMBL/GenBank/DDBJ databases">
        <title>Depth-based differentiation of microbial function through sediment-hosted aquifers and enrichment of novel symbionts in the deep terrestrial subsurface.</title>
        <authorList>
            <person name="Probst A.J."/>
            <person name="Ladd B."/>
            <person name="Jarett J.K."/>
            <person name="Geller-Mcgrath D.E."/>
            <person name="Sieber C.M.K."/>
            <person name="Emerson J.B."/>
            <person name="Anantharaman K."/>
            <person name="Thomas B.C."/>
            <person name="Malmstrom R."/>
            <person name="Stieglmeier M."/>
            <person name="Klingl A."/>
            <person name="Woyke T."/>
            <person name="Ryan C.M."/>
            <person name="Banfield J.F."/>
        </authorList>
    </citation>
    <scope>NUCLEOTIDE SEQUENCE [LARGE SCALE GENOMIC DNA]</scope>
</reference>
<dbReference type="Proteomes" id="UP000229390">
    <property type="component" value="Unassembled WGS sequence"/>
</dbReference>
<feature type="transmembrane region" description="Helical" evidence="1">
    <location>
        <begin position="7"/>
        <end position="30"/>
    </location>
</feature>
<keyword evidence="1" id="KW-0812">Transmembrane</keyword>
<keyword evidence="1" id="KW-1133">Transmembrane helix</keyword>
<name>A0A2M6T024_9BACT</name>
<gene>
    <name evidence="2" type="ORF">COT34_02470</name>
</gene>
<keyword evidence="1" id="KW-0472">Membrane</keyword>
<feature type="transmembrane region" description="Helical" evidence="1">
    <location>
        <begin position="92"/>
        <end position="114"/>
    </location>
</feature>
<sequence>MDLSKIFGWLLLFLGLAIIGAGLFSSYQIFTGRLTMPELFKPTEKVISQATALGETAGNEPMAQINQLLGEKLRLELESMVPASYFAKILNLISWSTFALILIVGGAQISGLGIKLIKE</sequence>
<evidence type="ECO:0000313" key="3">
    <source>
        <dbReference type="Proteomes" id="UP000229390"/>
    </source>
</evidence>
<dbReference type="AlphaFoldDB" id="A0A2M6T024"/>
<proteinExistence type="predicted"/>
<comment type="caution">
    <text evidence="2">The sequence shown here is derived from an EMBL/GenBank/DDBJ whole genome shotgun (WGS) entry which is preliminary data.</text>
</comment>
<dbReference type="EMBL" id="PEYE01000039">
    <property type="protein sequence ID" value="PIS38671.1"/>
    <property type="molecule type" value="Genomic_DNA"/>
</dbReference>